<keyword evidence="3" id="KW-1185">Reference proteome</keyword>
<evidence type="ECO:0000313" key="3">
    <source>
        <dbReference type="Proteomes" id="UP000622687"/>
    </source>
</evidence>
<sequence>MLVEKVKKYYGEEYDLNCAETIIYAANEEYNLELDKKALKTMAAFGGGMAIESVCGVITGSLAVLGIIFTKERAHESDRIKELTKEFFNKFEKKFGTNNCNKLKEGYRTEESRCSVMLYSAAEILDEIIIRERAE</sequence>
<evidence type="ECO:0000256" key="1">
    <source>
        <dbReference type="SAM" id="Phobius"/>
    </source>
</evidence>
<keyword evidence="1" id="KW-0472">Membrane</keyword>
<keyword evidence="1" id="KW-0812">Transmembrane</keyword>
<protein>
    <submittedName>
        <fullName evidence="2">C-GCAxxG-C-C family protein</fullName>
    </submittedName>
</protein>
<dbReference type="NCBIfam" id="TIGR01909">
    <property type="entry name" value="C_GCAxxG_C_C"/>
    <property type="match status" value="1"/>
</dbReference>
<feature type="transmembrane region" description="Helical" evidence="1">
    <location>
        <begin position="42"/>
        <end position="69"/>
    </location>
</feature>
<gene>
    <name evidence="2" type="ORF">I6U51_14405</name>
</gene>
<dbReference type="AlphaFoldDB" id="A0A934HT68"/>
<comment type="caution">
    <text evidence="2">The sequence shown here is derived from an EMBL/GenBank/DDBJ whole genome shotgun (WGS) entry which is preliminary data.</text>
</comment>
<evidence type="ECO:0000313" key="2">
    <source>
        <dbReference type="EMBL" id="MBI6873875.1"/>
    </source>
</evidence>
<reference evidence="2" key="1">
    <citation type="submission" date="2020-12" db="EMBL/GenBank/DDBJ databases">
        <title>Clostridium thailandense sp. nov., a novel acetogenic bacterium isolated from peat land soil in Thailand.</title>
        <authorList>
            <person name="Chaikitkaew S."/>
            <person name="Birkeland N.K."/>
        </authorList>
    </citation>
    <scope>NUCLEOTIDE SEQUENCE</scope>
    <source>
        <strain evidence="2">DSM 17425</strain>
    </source>
</reference>
<dbReference type="Proteomes" id="UP000622687">
    <property type="component" value="Unassembled WGS sequence"/>
</dbReference>
<dbReference type="Pfam" id="PF09719">
    <property type="entry name" value="C_GCAxxG_C_C"/>
    <property type="match status" value="1"/>
</dbReference>
<accession>A0A934HT68</accession>
<keyword evidence="1" id="KW-1133">Transmembrane helix</keyword>
<dbReference type="InterPro" id="IPR010181">
    <property type="entry name" value="CGCAxxGCC_motif"/>
</dbReference>
<proteinExistence type="predicted"/>
<dbReference type="RefSeq" id="WP_211143292.1">
    <property type="nucleotide sequence ID" value="NZ_JAEEGB010000015.1"/>
</dbReference>
<dbReference type="EMBL" id="JAEEGB010000015">
    <property type="protein sequence ID" value="MBI6873875.1"/>
    <property type="molecule type" value="Genomic_DNA"/>
</dbReference>
<name>A0A934HT68_9CLOT</name>
<organism evidence="2 3">
    <name type="scientific">Clostridium aciditolerans</name>
    <dbReference type="NCBI Taxonomy" id="339861"/>
    <lineage>
        <taxon>Bacteria</taxon>
        <taxon>Bacillati</taxon>
        <taxon>Bacillota</taxon>
        <taxon>Clostridia</taxon>
        <taxon>Eubacteriales</taxon>
        <taxon>Clostridiaceae</taxon>
        <taxon>Clostridium</taxon>
    </lineage>
</organism>